<evidence type="ECO:0000256" key="3">
    <source>
        <dbReference type="ARBA" id="ARBA00022448"/>
    </source>
</evidence>
<evidence type="ECO:0000313" key="10">
    <source>
        <dbReference type="Proteomes" id="UP000366065"/>
    </source>
</evidence>
<accession>A0ABY6VU52</accession>
<evidence type="ECO:0000256" key="2">
    <source>
        <dbReference type="ARBA" id="ARBA00008472"/>
    </source>
</evidence>
<dbReference type="Pfam" id="PF00507">
    <property type="entry name" value="Oxidored_q4"/>
    <property type="match status" value="1"/>
</dbReference>
<comment type="subcellular location">
    <subcellularLocation>
        <location evidence="7">Cell membrane</location>
        <topology evidence="7">Multi-pass membrane protein</topology>
    </subcellularLocation>
    <subcellularLocation>
        <location evidence="1">Membrane</location>
    </subcellularLocation>
</comment>
<protein>
    <recommendedName>
        <fullName evidence="7">NADH-quinone oxidoreductase subunit</fullName>
        <ecNumber evidence="7">7.1.1.-</ecNumber>
    </recommendedName>
</protein>
<dbReference type="Proteomes" id="UP000366065">
    <property type="component" value="Unassembled WGS sequence"/>
</dbReference>
<organism evidence="9 10">
    <name type="scientific">Pandoraea capi</name>
    <dbReference type="NCBI Taxonomy" id="2508286"/>
    <lineage>
        <taxon>Bacteria</taxon>
        <taxon>Pseudomonadati</taxon>
        <taxon>Pseudomonadota</taxon>
        <taxon>Betaproteobacteria</taxon>
        <taxon>Burkholderiales</taxon>
        <taxon>Burkholderiaceae</taxon>
        <taxon>Pandoraea</taxon>
    </lineage>
</organism>
<dbReference type="InterPro" id="IPR000440">
    <property type="entry name" value="NADH_UbQ/plastoQ_OxRdtase_su3"/>
</dbReference>
<dbReference type="Gene3D" id="1.20.58.1610">
    <property type="entry name" value="NADH:ubiquinone/plastoquinone oxidoreductase, chain 3"/>
    <property type="match status" value="1"/>
</dbReference>
<keyword evidence="3" id="KW-0813">Transport</keyword>
<dbReference type="EMBL" id="CABPRV010000002">
    <property type="protein sequence ID" value="VVD84442.1"/>
    <property type="molecule type" value="Genomic_DNA"/>
</dbReference>
<reference evidence="9 10" key="1">
    <citation type="submission" date="2019-08" db="EMBL/GenBank/DDBJ databases">
        <authorList>
            <person name="Peeters C."/>
        </authorList>
    </citation>
    <scope>NUCLEOTIDE SEQUENCE [LARGE SCALE GENOMIC DNA]</scope>
    <source>
        <strain evidence="9 10">LMG 20602</strain>
    </source>
</reference>
<keyword evidence="6 8" id="KW-0472">Membrane</keyword>
<keyword evidence="4 7" id="KW-0812">Transmembrane</keyword>
<proteinExistence type="inferred from homology"/>
<dbReference type="PROSITE" id="PS51257">
    <property type="entry name" value="PROKAR_LIPOPROTEIN"/>
    <property type="match status" value="1"/>
</dbReference>
<evidence type="ECO:0000256" key="1">
    <source>
        <dbReference type="ARBA" id="ARBA00004370"/>
    </source>
</evidence>
<keyword evidence="7" id="KW-0874">Quinone</keyword>
<evidence type="ECO:0000256" key="6">
    <source>
        <dbReference type="ARBA" id="ARBA00023136"/>
    </source>
</evidence>
<comment type="caution">
    <text evidence="9">The sequence shown here is derived from an EMBL/GenBank/DDBJ whole genome shotgun (WGS) entry which is preliminary data.</text>
</comment>
<comment type="catalytic activity">
    <reaction evidence="7">
        <text>a quinone + NADH + 5 H(+)(in) = a quinol + NAD(+) + 4 H(+)(out)</text>
        <dbReference type="Rhea" id="RHEA:57888"/>
        <dbReference type="ChEBI" id="CHEBI:15378"/>
        <dbReference type="ChEBI" id="CHEBI:24646"/>
        <dbReference type="ChEBI" id="CHEBI:57540"/>
        <dbReference type="ChEBI" id="CHEBI:57945"/>
        <dbReference type="ChEBI" id="CHEBI:132124"/>
    </reaction>
</comment>
<evidence type="ECO:0000313" key="9">
    <source>
        <dbReference type="EMBL" id="VVD84442.1"/>
    </source>
</evidence>
<comment type="similarity">
    <text evidence="2 7">Belongs to the complex I subunit 3 family.</text>
</comment>
<name>A0ABY6VU52_9BURK</name>
<evidence type="ECO:0000256" key="7">
    <source>
        <dbReference type="RuleBase" id="RU003639"/>
    </source>
</evidence>
<gene>
    <name evidence="9" type="ORF">PCA20602_01300</name>
</gene>
<keyword evidence="10" id="KW-1185">Reference proteome</keyword>
<dbReference type="EC" id="7.1.1.-" evidence="7"/>
<comment type="function">
    <text evidence="7">NDH-1 shuttles electrons from NADH, via FMN and iron-sulfur (Fe-S) centers, to quinones in the respiratory chain.</text>
</comment>
<dbReference type="InterPro" id="IPR038430">
    <property type="entry name" value="NDAH_ubi_oxred_su3_sf"/>
</dbReference>
<keyword evidence="7" id="KW-0520">NAD</keyword>
<feature type="transmembrane region" description="Helical" evidence="8">
    <location>
        <begin position="47"/>
        <end position="66"/>
    </location>
</feature>
<evidence type="ECO:0000256" key="5">
    <source>
        <dbReference type="ARBA" id="ARBA00022989"/>
    </source>
</evidence>
<evidence type="ECO:0000256" key="8">
    <source>
        <dbReference type="SAM" id="Phobius"/>
    </source>
</evidence>
<keyword evidence="5 8" id="KW-1133">Transmembrane helix</keyword>
<sequence>MMRWRDSGITATTRLPHCACAAGPLFLSCGRPMDVWAVSLREAGMVSLAPMIAFLGVLVLGFAYEWKKKAFEWE</sequence>
<evidence type="ECO:0000256" key="4">
    <source>
        <dbReference type="ARBA" id="ARBA00022692"/>
    </source>
</evidence>